<accession>A0A444EUJ9</accession>
<name>A0A444EUJ9_ENSVE</name>
<protein>
    <submittedName>
        <fullName evidence="1">Uncharacterized protein</fullName>
    </submittedName>
</protein>
<sequence>MLRPPPASTISSECCKHPRISLRRAQLSLGCCATRPLVGSGMNCSGAWVVLPPLVPAQSGNLQIDGSDVTAATAGPSDPAETGSIQKRSASFVSWGNLPHCSRREDARRPLLQMEVAGRPHGLGGRDGDEGLPLLLYPAAAAAHLCRDFL</sequence>
<proteinExistence type="predicted"/>
<reference evidence="1" key="1">
    <citation type="journal article" date="2018" name="Data Brief">
        <title>Genome sequence data from 17 accessions of Ensete ventricosum, a staple food crop for millions in Ethiopia.</title>
        <authorList>
            <person name="Yemataw Z."/>
            <person name="Muzemil S."/>
            <person name="Ambachew D."/>
            <person name="Tripathi L."/>
            <person name="Tesfaye K."/>
            <person name="Chala A."/>
            <person name="Farbos A."/>
            <person name="O'Neill P."/>
            <person name="Moore K."/>
            <person name="Grant M."/>
            <person name="Studholme D.J."/>
        </authorList>
    </citation>
    <scope>NUCLEOTIDE SEQUENCE [LARGE SCALE GENOMIC DNA]</scope>
    <source>
        <tissue evidence="1">Leaf</tissue>
    </source>
</reference>
<dbReference type="EMBL" id="KV875452">
    <property type="protein sequence ID" value="RZR70666.1"/>
    <property type="molecule type" value="Genomic_DNA"/>
</dbReference>
<organism evidence="1">
    <name type="scientific">Ensete ventricosum</name>
    <name type="common">Abyssinian banana</name>
    <name type="synonym">Musa ensete</name>
    <dbReference type="NCBI Taxonomy" id="4639"/>
    <lineage>
        <taxon>Eukaryota</taxon>
        <taxon>Viridiplantae</taxon>
        <taxon>Streptophyta</taxon>
        <taxon>Embryophyta</taxon>
        <taxon>Tracheophyta</taxon>
        <taxon>Spermatophyta</taxon>
        <taxon>Magnoliopsida</taxon>
        <taxon>Liliopsida</taxon>
        <taxon>Zingiberales</taxon>
        <taxon>Musaceae</taxon>
        <taxon>Ensete</taxon>
    </lineage>
</organism>
<dbReference type="Proteomes" id="UP000290560">
    <property type="component" value="Unassembled WGS sequence"/>
</dbReference>
<evidence type="ECO:0000313" key="1">
    <source>
        <dbReference type="EMBL" id="RZR70666.1"/>
    </source>
</evidence>
<dbReference type="AlphaFoldDB" id="A0A444EUJ9"/>
<gene>
    <name evidence="1" type="ORF">BHM03_00001035</name>
</gene>